<dbReference type="RefSeq" id="WP_190212612.1">
    <property type="nucleotide sequence ID" value="NZ_BNBO01000025.1"/>
</dbReference>
<reference evidence="3" key="1">
    <citation type="journal article" date="2014" name="Int. J. Syst. Evol. Microbiol.">
        <title>Complete genome sequence of Corynebacterium casei LMG S-19264T (=DSM 44701T), isolated from a smear-ripened cheese.</title>
        <authorList>
            <consortium name="US DOE Joint Genome Institute (JGI-PGF)"/>
            <person name="Walter F."/>
            <person name="Albersmeier A."/>
            <person name="Kalinowski J."/>
            <person name="Ruckert C."/>
        </authorList>
    </citation>
    <scope>NUCLEOTIDE SEQUENCE</scope>
    <source>
        <strain evidence="3">JCM 4646</strain>
    </source>
</reference>
<proteinExistence type="predicted"/>
<accession>A0A919FZH6</accession>
<dbReference type="EMBL" id="BNBO01000025">
    <property type="protein sequence ID" value="GHH75397.1"/>
    <property type="molecule type" value="Genomic_DNA"/>
</dbReference>
<dbReference type="GO" id="GO:0046872">
    <property type="term" value="F:metal ion binding"/>
    <property type="evidence" value="ECO:0007669"/>
    <property type="project" value="InterPro"/>
</dbReference>
<dbReference type="InterPro" id="IPR017517">
    <property type="entry name" value="Maleyloyr_isom"/>
</dbReference>
<organism evidence="3 4">
    <name type="scientific">Kitasatospora indigofera</name>
    <dbReference type="NCBI Taxonomy" id="67307"/>
    <lineage>
        <taxon>Bacteria</taxon>
        <taxon>Bacillati</taxon>
        <taxon>Actinomycetota</taxon>
        <taxon>Actinomycetes</taxon>
        <taxon>Kitasatosporales</taxon>
        <taxon>Streptomycetaceae</taxon>
        <taxon>Kitasatospora</taxon>
    </lineage>
</organism>
<evidence type="ECO:0000313" key="4">
    <source>
        <dbReference type="Proteomes" id="UP000617734"/>
    </source>
</evidence>
<dbReference type="GeneID" id="95354812"/>
<dbReference type="InterPro" id="IPR010872">
    <property type="entry name" value="MDMPI_C-term_domain"/>
</dbReference>
<keyword evidence="4" id="KW-1185">Reference proteome</keyword>
<evidence type="ECO:0000313" key="3">
    <source>
        <dbReference type="EMBL" id="GHH75397.1"/>
    </source>
</evidence>
<dbReference type="Pfam" id="PF11716">
    <property type="entry name" value="MDMPI_N"/>
    <property type="match status" value="1"/>
</dbReference>
<feature type="domain" description="Mycothiol-dependent maleylpyruvate isomerase metal-binding" evidence="2">
    <location>
        <begin position="10"/>
        <end position="134"/>
    </location>
</feature>
<dbReference type="SUPFAM" id="SSF109854">
    <property type="entry name" value="DinB/YfiT-like putative metalloenzymes"/>
    <property type="match status" value="1"/>
</dbReference>
<dbReference type="Pfam" id="PF07398">
    <property type="entry name" value="MDMPI_C"/>
    <property type="match status" value="1"/>
</dbReference>
<gene>
    <name evidence="3" type="ORF">GCM10018781_44200</name>
</gene>
<dbReference type="NCBIfam" id="TIGR03083">
    <property type="entry name" value="maleylpyruvate isomerase family mycothiol-dependent enzyme"/>
    <property type="match status" value="1"/>
</dbReference>
<dbReference type="PANTHER" id="PTHR40758">
    <property type="entry name" value="CONSERVED PROTEIN"/>
    <property type="match status" value="1"/>
</dbReference>
<feature type="domain" description="MDMPI C-terminal" evidence="1">
    <location>
        <begin position="150"/>
        <end position="245"/>
    </location>
</feature>
<protein>
    <recommendedName>
        <fullName evidence="5">Maleylpyruvate isomerase family mycothiol-dependent enzyme</fullName>
    </recommendedName>
</protein>
<evidence type="ECO:0000259" key="1">
    <source>
        <dbReference type="Pfam" id="PF07398"/>
    </source>
</evidence>
<dbReference type="AlphaFoldDB" id="A0A919FZH6"/>
<evidence type="ECO:0000259" key="2">
    <source>
        <dbReference type="Pfam" id="PF11716"/>
    </source>
</evidence>
<evidence type="ECO:0008006" key="5">
    <source>
        <dbReference type="Google" id="ProtNLM"/>
    </source>
</evidence>
<reference evidence="3" key="2">
    <citation type="submission" date="2020-09" db="EMBL/GenBank/DDBJ databases">
        <authorList>
            <person name="Sun Q."/>
            <person name="Ohkuma M."/>
        </authorList>
    </citation>
    <scope>NUCLEOTIDE SEQUENCE</scope>
    <source>
        <strain evidence="3">JCM 4646</strain>
    </source>
</reference>
<dbReference type="InterPro" id="IPR024344">
    <property type="entry name" value="MDMPI_metal-binding"/>
</dbReference>
<dbReference type="Proteomes" id="UP000617734">
    <property type="component" value="Unassembled WGS sequence"/>
</dbReference>
<sequence>MEINEHIEALGREGRLLADAAAVTDLGAPVPTCPGWLLRDLVLHTGQVHRWATAHVAQARTEPLDDAGQEAAWGPVPADAELVGWFRAGHANLLAALRAAPAGLDCWTFLPAPSPLAFWARRQAHETAVHRFDAEAAAGLAGPPAGTGPALDGIDELLRAMLVRPRAKLRSERPRTLAVRPTDGPTSWLVTITGEPVTVALGDGRSGPAPADLTLTGPARDLFLLLWNRLGPAAVGCEGDRTLLDLWRETAVITWS</sequence>
<dbReference type="InterPro" id="IPR034660">
    <property type="entry name" value="DinB/YfiT-like"/>
</dbReference>
<dbReference type="GO" id="GO:0005886">
    <property type="term" value="C:plasma membrane"/>
    <property type="evidence" value="ECO:0007669"/>
    <property type="project" value="TreeGrafter"/>
</dbReference>
<name>A0A919FZH6_9ACTN</name>
<dbReference type="PANTHER" id="PTHR40758:SF1">
    <property type="entry name" value="CONSERVED PROTEIN"/>
    <property type="match status" value="1"/>
</dbReference>
<comment type="caution">
    <text evidence="3">The sequence shown here is derived from an EMBL/GenBank/DDBJ whole genome shotgun (WGS) entry which is preliminary data.</text>
</comment>